<feature type="transmembrane region" description="Helical" evidence="3">
    <location>
        <begin position="30"/>
        <end position="51"/>
    </location>
</feature>
<dbReference type="AlphaFoldDB" id="A0A2Z6LLL8"/>
<dbReference type="InterPro" id="IPR053951">
    <property type="entry name" value="K_trans_N"/>
</dbReference>
<evidence type="ECO:0000256" key="3">
    <source>
        <dbReference type="SAM" id="Phobius"/>
    </source>
</evidence>
<keyword evidence="3" id="KW-1133">Transmembrane helix</keyword>
<dbReference type="Pfam" id="PF02705">
    <property type="entry name" value="K_trans"/>
    <property type="match status" value="1"/>
</dbReference>
<dbReference type="Proteomes" id="UP000242715">
    <property type="component" value="Unassembled WGS sequence"/>
</dbReference>
<dbReference type="InterPro" id="IPR003855">
    <property type="entry name" value="K+_transporter"/>
</dbReference>
<dbReference type="PANTHER" id="PTHR30540">
    <property type="entry name" value="OSMOTIC STRESS POTASSIUM TRANSPORTER"/>
    <property type="match status" value="1"/>
</dbReference>
<dbReference type="GO" id="GO:0015079">
    <property type="term" value="F:potassium ion transmembrane transporter activity"/>
    <property type="evidence" value="ECO:0007669"/>
    <property type="project" value="InterPro"/>
</dbReference>
<gene>
    <name evidence="5" type="ORF">TSUD_83000</name>
</gene>
<protein>
    <recommendedName>
        <fullName evidence="4">K+ potassium transporter integral membrane domain-containing protein</fullName>
    </recommendedName>
</protein>
<comment type="similarity">
    <text evidence="2">Belongs to the HAK/KUP transporter (TC 2.A.72.3) family.</text>
</comment>
<keyword evidence="3" id="KW-0472">Membrane</keyword>
<dbReference type="GO" id="GO:0005886">
    <property type="term" value="C:plasma membrane"/>
    <property type="evidence" value="ECO:0007669"/>
    <property type="project" value="UniProtKB-SubCell"/>
</dbReference>
<comment type="subcellular location">
    <subcellularLocation>
        <location evidence="1">Cell membrane</location>
        <topology evidence="1">Multi-pass membrane protein</topology>
    </subcellularLocation>
</comment>
<keyword evidence="3" id="KW-0812">Transmembrane</keyword>
<evidence type="ECO:0000259" key="4">
    <source>
        <dbReference type="Pfam" id="PF02705"/>
    </source>
</evidence>
<reference evidence="6" key="1">
    <citation type="journal article" date="2017" name="Front. Plant Sci.">
        <title>Climate Clever Clovers: New Paradigm to Reduce the Environmental Footprint of Ruminants by Breeding Low Methanogenic Forages Utilizing Haplotype Variation.</title>
        <authorList>
            <person name="Kaur P."/>
            <person name="Appels R."/>
            <person name="Bayer P.E."/>
            <person name="Keeble-Gagnere G."/>
            <person name="Wang J."/>
            <person name="Hirakawa H."/>
            <person name="Shirasawa K."/>
            <person name="Vercoe P."/>
            <person name="Stefanova K."/>
            <person name="Durmic Z."/>
            <person name="Nichols P."/>
            <person name="Revell C."/>
            <person name="Isobe S.N."/>
            <person name="Edwards D."/>
            <person name="Erskine W."/>
        </authorList>
    </citation>
    <scope>NUCLEOTIDE SEQUENCE [LARGE SCALE GENOMIC DNA]</scope>
    <source>
        <strain evidence="6">cv. Daliak</strain>
    </source>
</reference>
<feature type="transmembrane region" description="Helical" evidence="3">
    <location>
        <begin position="84"/>
        <end position="103"/>
    </location>
</feature>
<evidence type="ECO:0000256" key="1">
    <source>
        <dbReference type="ARBA" id="ARBA00004651"/>
    </source>
</evidence>
<name>A0A2Z6LLL8_TRISU</name>
<proteinExistence type="inferred from homology"/>
<organism evidence="5 6">
    <name type="scientific">Trifolium subterraneum</name>
    <name type="common">Subterranean clover</name>
    <dbReference type="NCBI Taxonomy" id="3900"/>
    <lineage>
        <taxon>Eukaryota</taxon>
        <taxon>Viridiplantae</taxon>
        <taxon>Streptophyta</taxon>
        <taxon>Embryophyta</taxon>
        <taxon>Tracheophyta</taxon>
        <taxon>Spermatophyta</taxon>
        <taxon>Magnoliopsida</taxon>
        <taxon>eudicotyledons</taxon>
        <taxon>Gunneridae</taxon>
        <taxon>Pentapetalae</taxon>
        <taxon>rosids</taxon>
        <taxon>fabids</taxon>
        <taxon>Fabales</taxon>
        <taxon>Fabaceae</taxon>
        <taxon>Papilionoideae</taxon>
        <taxon>50 kb inversion clade</taxon>
        <taxon>NPAAA clade</taxon>
        <taxon>Hologalegina</taxon>
        <taxon>IRL clade</taxon>
        <taxon>Trifolieae</taxon>
        <taxon>Trifolium</taxon>
    </lineage>
</organism>
<evidence type="ECO:0000313" key="5">
    <source>
        <dbReference type="EMBL" id="GAU13791.1"/>
    </source>
</evidence>
<feature type="domain" description="K+ potassium transporter integral membrane" evidence="4">
    <location>
        <begin position="29"/>
        <end position="122"/>
    </location>
</feature>
<dbReference type="EMBL" id="DF973140">
    <property type="protein sequence ID" value="GAU13791.1"/>
    <property type="molecule type" value="Genomic_DNA"/>
</dbReference>
<keyword evidence="6" id="KW-1185">Reference proteome</keyword>
<dbReference type="OrthoDB" id="504708at2759"/>
<feature type="transmembrane region" description="Helical" evidence="3">
    <location>
        <begin position="58"/>
        <end position="78"/>
    </location>
</feature>
<dbReference type="PANTHER" id="PTHR30540:SF13">
    <property type="entry name" value="POTASSIUM TRANSPORTER 17-RELATED"/>
    <property type="match status" value="1"/>
</dbReference>
<sequence length="233" mass="26732">MDSRHDTNTGDYNNMAVLLNLKICINYDGVVGSLVMFITTILLTPVMIMIWRTRVILVSLYFSVFFVMEVVYVSAVFTKFAEGGWIPFAISYILAFIMFGWFYGRKRKIDYELTHKITFERLKELLADCIVQRVPGLCFFYTNIQDWLTPILGHYIENMESLQRSQYSRLFDICSSSRLLLMRGLSSGNQISKGTALTISSNSLAIEDEVSSLEEPWLVGVVHVRGKRDFILA</sequence>
<evidence type="ECO:0000313" key="6">
    <source>
        <dbReference type="Proteomes" id="UP000242715"/>
    </source>
</evidence>
<accession>A0A2Z6LLL8</accession>
<evidence type="ECO:0000256" key="2">
    <source>
        <dbReference type="ARBA" id="ARBA00008440"/>
    </source>
</evidence>